<dbReference type="SUPFAM" id="SSF52540">
    <property type="entry name" value="P-loop containing nucleoside triphosphate hydrolases"/>
    <property type="match status" value="1"/>
</dbReference>
<dbReference type="Gene3D" id="3.40.50.300">
    <property type="entry name" value="P-loop containing nucleotide triphosphate hydrolases"/>
    <property type="match status" value="1"/>
</dbReference>
<accession>A0ABS5R443</accession>
<reference evidence="3 4" key="1">
    <citation type="submission" date="2020-02" db="EMBL/GenBank/DDBJ databases">
        <title>Fructobacillus sp. isolated from paper mulberry of Taiwan.</title>
        <authorList>
            <person name="Lin S.-T."/>
        </authorList>
    </citation>
    <scope>NUCLEOTIDE SEQUENCE [LARGE SCALE GENOMIC DNA]</scope>
    <source>
        <strain evidence="3 4">M2-14</strain>
    </source>
</reference>
<feature type="domain" description="NOA1/YqeH-like C-terminal" evidence="2">
    <location>
        <begin position="290"/>
        <end position="379"/>
    </location>
</feature>
<dbReference type="Pfam" id="PF21516">
    <property type="entry name" value="YqeH-like_C"/>
    <property type="match status" value="1"/>
</dbReference>
<sequence length="380" mass="42293">MATKEEVVEALKEGLYCIGCGALMQVDQKNEAGYLPMSAMQKQLESDQLLCQRCFRLRHYNEIQPVSLTDDDFMKLLHQVSEDKALIVYVLDLFDFSGSTIPGLPRFVGDKNPIYVLGNKVDLLPKSLKDHKIKDWVRGRLKEEGIRPVDIDLTSAAHPANLDLILDKIDDLRSGRDVYVVGTTNVGKSTLINQIIKSKTGVQELITTSRFPGTTLDQIAIPLDDGQNLIDTPGIIKADQYAHQVDDKNLKYVLPKNEIKARTYQLNDEQTLFIGGLARFDLVASSSDQKTSATCYFENNLNIHRTKMAGASDFYDKHQGELLAPVPKKEAKGFVKTELKTKTEADLVFAGLGFITLPAGVTIRAYVPEGVSVFLRKAMI</sequence>
<protein>
    <submittedName>
        <fullName evidence="3">Ribosome biogenesis GTPase YqeH</fullName>
    </submittedName>
</protein>
<dbReference type="InterPro" id="IPR019988">
    <property type="entry name" value="GTP-bd_ribosome_bgen_YqeH"/>
</dbReference>
<dbReference type="InterPro" id="IPR027417">
    <property type="entry name" value="P-loop_NTPase"/>
</dbReference>
<dbReference type="Pfam" id="PF01926">
    <property type="entry name" value="MMR_HSR1"/>
    <property type="match status" value="1"/>
</dbReference>
<dbReference type="InterPro" id="IPR048422">
    <property type="entry name" value="NOA1/YqeH-like_C"/>
</dbReference>
<gene>
    <name evidence="3" type="primary">yqeH</name>
    <name evidence="3" type="ORF">G6R29_04690</name>
</gene>
<dbReference type="CDD" id="cd01855">
    <property type="entry name" value="YqeH"/>
    <property type="match status" value="1"/>
</dbReference>
<dbReference type="PANTHER" id="PTHR46434">
    <property type="entry name" value="GENETIC INTERACTOR OF PROHIBITINS 3, MITOCHONDRIAL"/>
    <property type="match status" value="1"/>
</dbReference>
<feature type="domain" description="G" evidence="1">
    <location>
        <begin position="178"/>
        <end position="246"/>
    </location>
</feature>
<dbReference type="Proteomes" id="UP001519504">
    <property type="component" value="Unassembled WGS sequence"/>
</dbReference>
<evidence type="ECO:0000313" key="3">
    <source>
        <dbReference type="EMBL" id="MBS9338922.1"/>
    </source>
</evidence>
<keyword evidence="4" id="KW-1185">Reference proteome</keyword>
<evidence type="ECO:0000259" key="2">
    <source>
        <dbReference type="Pfam" id="PF21516"/>
    </source>
</evidence>
<organism evidence="3 4">
    <name type="scientific">Fructobacillus broussonetiae</name>
    <dbReference type="NCBI Taxonomy" id="2713173"/>
    <lineage>
        <taxon>Bacteria</taxon>
        <taxon>Bacillati</taxon>
        <taxon>Bacillota</taxon>
        <taxon>Bacilli</taxon>
        <taxon>Lactobacillales</taxon>
        <taxon>Lactobacillaceae</taxon>
        <taxon>Fructobacillus</taxon>
    </lineage>
</organism>
<evidence type="ECO:0000313" key="4">
    <source>
        <dbReference type="Proteomes" id="UP001519504"/>
    </source>
</evidence>
<dbReference type="PANTHER" id="PTHR46434:SF1">
    <property type="entry name" value="GENETIC INTERACTOR OF PROHIBITINS 3, MITOCHONDRIAL"/>
    <property type="match status" value="1"/>
</dbReference>
<dbReference type="InterPro" id="IPR006073">
    <property type="entry name" value="GTP-bd"/>
</dbReference>
<dbReference type="NCBIfam" id="TIGR03597">
    <property type="entry name" value="GTPase_YqeH"/>
    <property type="match status" value="1"/>
</dbReference>
<dbReference type="EMBL" id="JAAMFK010000005">
    <property type="protein sequence ID" value="MBS9338922.1"/>
    <property type="molecule type" value="Genomic_DNA"/>
</dbReference>
<proteinExistence type="predicted"/>
<comment type="caution">
    <text evidence="3">The sequence shown here is derived from an EMBL/GenBank/DDBJ whole genome shotgun (WGS) entry which is preliminary data.</text>
</comment>
<name>A0ABS5R443_9LACO</name>
<dbReference type="InterPro" id="IPR050896">
    <property type="entry name" value="Mito_lipid_metab_GTPase"/>
</dbReference>
<evidence type="ECO:0000259" key="1">
    <source>
        <dbReference type="Pfam" id="PF01926"/>
    </source>
</evidence>